<name>A0ABU6Q7L9_9FABA</name>
<proteinExistence type="predicted"/>
<dbReference type="Proteomes" id="UP001341840">
    <property type="component" value="Unassembled WGS sequence"/>
</dbReference>
<evidence type="ECO:0000313" key="1">
    <source>
        <dbReference type="EMBL" id="MED6107531.1"/>
    </source>
</evidence>
<sequence length="127" mass="13820">MQNPSDYSTGRGYVLPHVQGHPDVGAIISEQEKTQGMKHATEIGGSTAYDYILGFTRTPAPDKSKTLHARQVLPPTTCCPISGHARIGRFRQSASASAIISYALALWSFMTRPIAMPIRVSLSTVYK</sequence>
<keyword evidence="2" id="KW-1185">Reference proteome</keyword>
<comment type="caution">
    <text evidence="1">The sequence shown here is derived from an EMBL/GenBank/DDBJ whole genome shotgun (WGS) entry which is preliminary data.</text>
</comment>
<reference evidence="1 2" key="1">
    <citation type="journal article" date="2023" name="Plants (Basel)">
        <title>Bridging the Gap: Combining Genomics and Transcriptomics Approaches to Understand Stylosanthes scabra, an Orphan Legume from the Brazilian Caatinga.</title>
        <authorList>
            <person name="Ferreira-Neto J.R.C."/>
            <person name="da Silva M.D."/>
            <person name="Binneck E."/>
            <person name="de Melo N.F."/>
            <person name="da Silva R.H."/>
            <person name="de Melo A.L.T.M."/>
            <person name="Pandolfi V."/>
            <person name="Bustamante F.O."/>
            <person name="Brasileiro-Vidal A.C."/>
            <person name="Benko-Iseppon A.M."/>
        </authorList>
    </citation>
    <scope>NUCLEOTIDE SEQUENCE [LARGE SCALE GENOMIC DNA]</scope>
    <source>
        <tissue evidence="1">Leaves</tissue>
    </source>
</reference>
<accession>A0ABU6Q7L9</accession>
<dbReference type="EMBL" id="JASCZI010000041">
    <property type="protein sequence ID" value="MED6107531.1"/>
    <property type="molecule type" value="Genomic_DNA"/>
</dbReference>
<gene>
    <name evidence="1" type="ORF">PIB30_015064</name>
</gene>
<organism evidence="1 2">
    <name type="scientific">Stylosanthes scabra</name>
    <dbReference type="NCBI Taxonomy" id="79078"/>
    <lineage>
        <taxon>Eukaryota</taxon>
        <taxon>Viridiplantae</taxon>
        <taxon>Streptophyta</taxon>
        <taxon>Embryophyta</taxon>
        <taxon>Tracheophyta</taxon>
        <taxon>Spermatophyta</taxon>
        <taxon>Magnoliopsida</taxon>
        <taxon>eudicotyledons</taxon>
        <taxon>Gunneridae</taxon>
        <taxon>Pentapetalae</taxon>
        <taxon>rosids</taxon>
        <taxon>fabids</taxon>
        <taxon>Fabales</taxon>
        <taxon>Fabaceae</taxon>
        <taxon>Papilionoideae</taxon>
        <taxon>50 kb inversion clade</taxon>
        <taxon>dalbergioids sensu lato</taxon>
        <taxon>Dalbergieae</taxon>
        <taxon>Pterocarpus clade</taxon>
        <taxon>Stylosanthes</taxon>
    </lineage>
</organism>
<protein>
    <submittedName>
        <fullName evidence="1">Uncharacterized protein</fullName>
    </submittedName>
</protein>
<evidence type="ECO:0000313" key="2">
    <source>
        <dbReference type="Proteomes" id="UP001341840"/>
    </source>
</evidence>